<dbReference type="Pfam" id="PF03918">
    <property type="entry name" value="CcmH"/>
    <property type="match status" value="1"/>
</dbReference>
<dbReference type="InterPro" id="IPR038297">
    <property type="entry name" value="CcmH/CycL/NrfF/Ccl2_sf"/>
</dbReference>
<dbReference type="PANTHER" id="PTHR47870:SF1">
    <property type="entry name" value="CYTOCHROME C-TYPE BIOGENESIS PROTEIN CCMH"/>
    <property type="match status" value="1"/>
</dbReference>
<evidence type="ECO:0000313" key="11">
    <source>
        <dbReference type="Proteomes" id="UP000000771"/>
    </source>
</evidence>
<organism evidence="10 11">
    <name type="scientific">Acidimicrobium ferrooxidans (strain DSM 10331 / JCM 15462 / NBRC 103882 / ICP)</name>
    <dbReference type="NCBI Taxonomy" id="525909"/>
    <lineage>
        <taxon>Bacteria</taxon>
        <taxon>Bacillati</taxon>
        <taxon>Actinomycetota</taxon>
        <taxon>Acidimicrobiia</taxon>
        <taxon>Acidimicrobiales</taxon>
        <taxon>Acidimicrobiaceae</taxon>
        <taxon>Acidimicrobium</taxon>
    </lineage>
</organism>
<dbReference type="RefSeq" id="WP_015797808.1">
    <property type="nucleotide sequence ID" value="NC_013124.1"/>
</dbReference>
<reference evidence="10 11" key="1">
    <citation type="journal article" date="2009" name="Stand. Genomic Sci.">
        <title>Complete genome sequence of Acidimicrobium ferrooxidans type strain (ICP).</title>
        <authorList>
            <person name="Clum A."/>
            <person name="Nolan M."/>
            <person name="Lang E."/>
            <person name="Glavina Del Rio T."/>
            <person name="Tice H."/>
            <person name="Copeland A."/>
            <person name="Cheng J.F."/>
            <person name="Lucas S."/>
            <person name="Chen F."/>
            <person name="Bruce D."/>
            <person name="Goodwin L."/>
            <person name="Pitluck S."/>
            <person name="Ivanova N."/>
            <person name="Mavrommatis K."/>
            <person name="Mikhailova N."/>
            <person name="Pati A."/>
            <person name="Chen A."/>
            <person name="Palaniappan K."/>
            <person name="Goker M."/>
            <person name="Spring S."/>
            <person name="Land M."/>
            <person name="Hauser L."/>
            <person name="Chang Y.J."/>
            <person name="Jeffries C.C."/>
            <person name="Chain P."/>
            <person name="Bristow J."/>
            <person name="Eisen J.A."/>
            <person name="Markowitz V."/>
            <person name="Hugenholtz P."/>
            <person name="Kyrpides N.C."/>
            <person name="Klenk H.P."/>
            <person name="Lapidus A."/>
        </authorList>
    </citation>
    <scope>NUCLEOTIDE SEQUENCE [LARGE SCALE GENOMIC DNA]</scope>
    <source>
        <strain evidence="11">DSM 10331 / JCM 15462 / NBRC 103882 / ICP</strain>
    </source>
</reference>
<evidence type="ECO:0000256" key="6">
    <source>
        <dbReference type="ARBA" id="ARBA00023004"/>
    </source>
</evidence>
<dbReference type="eggNOG" id="COG3088">
    <property type="taxonomic scope" value="Bacteria"/>
</dbReference>
<sequence length="361" mass="37109">MTRTRRIAVAWFLLAAVALGAVLVALVEQPSAASPAARIASLEREVRCLSCGELDVAQSKSAEAYSMAAFIRHEVAAGASNQQILDQLVATYGDAVLMAPPANGLGLYLWLLPVAVGAGIAWELVRGARRHRDPEELSGGRLGTDADEPAPQPSRRTGGGVGLALSPTAVAAAPSGEDERRARPRRLAVPKWAALVGGGLMLVAAGVGVGVAIGGSGGTAHTTATLGEDLRLGETLAAVGASAQAERAFEAALELAPTNPTALAYEGWLRFNTAHSSRARAAALAMLDEAAQLGPHVAVAQLFDGFGLFYGRHETAGALARLRAYLADAPSSKLSLEASPLAVPIYSAAHLAVPAPFRSRG</sequence>
<dbReference type="InterPro" id="IPR005616">
    <property type="entry name" value="CcmH/CycL/Ccl2/NrfF_N"/>
</dbReference>
<dbReference type="Gene3D" id="1.25.40.10">
    <property type="entry name" value="Tetratricopeptide repeat domain"/>
    <property type="match status" value="1"/>
</dbReference>
<keyword evidence="2 7" id="KW-0349">Heme</keyword>
<evidence type="ECO:0000256" key="3">
    <source>
        <dbReference type="ARBA" id="ARBA00022723"/>
    </source>
</evidence>
<dbReference type="KEGG" id="afo:Afer_0339"/>
<keyword evidence="6 7" id="KW-0408">Iron</keyword>
<protein>
    <recommendedName>
        <fullName evidence="7">Cytochrome c-type biogenesis protein</fullName>
    </recommendedName>
</protein>
<dbReference type="Proteomes" id="UP000000771">
    <property type="component" value="Chromosome"/>
</dbReference>
<dbReference type="EMBL" id="CP001631">
    <property type="protein sequence ID" value="ACU53307.1"/>
    <property type="molecule type" value="Genomic_DNA"/>
</dbReference>
<dbReference type="InterPro" id="IPR051263">
    <property type="entry name" value="C-type_cytochrome_biogenesis"/>
</dbReference>
<dbReference type="GO" id="GO:0017004">
    <property type="term" value="P:cytochrome complex assembly"/>
    <property type="evidence" value="ECO:0007669"/>
    <property type="project" value="UniProtKB-KW"/>
</dbReference>
<dbReference type="STRING" id="525909.Afer_0339"/>
<evidence type="ECO:0000256" key="1">
    <source>
        <dbReference type="ARBA" id="ARBA00010342"/>
    </source>
</evidence>
<feature type="transmembrane region" description="Helical" evidence="7">
    <location>
        <begin position="192"/>
        <end position="213"/>
    </location>
</feature>
<keyword evidence="5" id="KW-0201">Cytochrome c-type biogenesis</keyword>
<evidence type="ECO:0000256" key="8">
    <source>
        <dbReference type="SAM" id="MobiDB-lite"/>
    </source>
</evidence>
<feature type="region of interest" description="Disordered" evidence="8">
    <location>
        <begin position="133"/>
        <end position="163"/>
    </location>
</feature>
<evidence type="ECO:0000313" key="10">
    <source>
        <dbReference type="EMBL" id="ACU53307.1"/>
    </source>
</evidence>
<keyword evidence="7" id="KW-0812">Transmembrane</keyword>
<dbReference type="SUPFAM" id="SSF48452">
    <property type="entry name" value="TPR-like"/>
    <property type="match status" value="1"/>
</dbReference>
<dbReference type="AlphaFoldDB" id="C7M2R3"/>
<gene>
    <name evidence="10" type="ordered locus">Afer_0339</name>
</gene>
<dbReference type="Gene3D" id="1.10.8.640">
    <property type="entry name" value="Cytochrome C biogenesis protein"/>
    <property type="match status" value="1"/>
</dbReference>
<keyword evidence="7" id="KW-0472">Membrane</keyword>
<feature type="transmembrane region" description="Helical" evidence="7">
    <location>
        <begin position="107"/>
        <end position="125"/>
    </location>
</feature>
<evidence type="ECO:0000256" key="5">
    <source>
        <dbReference type="ARBA" id="ARBA00022748"/>
    </source>
</evidence>
<evidence type="ECO:0000259" key="9">
    <source>
        <dbReference type="Pfam" id="PF03918"/>
    </source>
</evidence>
<proteinExistence type="inferred from homology"/>
<keyword evidence="11" id="KW-1185">Reference proteome</keyword>
<keyword evidence="4 7" id="KW-0732">Signal</keyword>
<dbReference type="CDD" id="cd16378">
    <property type="entry name" value="CcmH_N"/>
    <property type="match status" value="1"/>
</dbReference>
<comment type="similarity">
    <text evidence="1 7">Belongs to the CcmH/CycL/Ccl2/NrfF family.</text>
</comment>
<evidence type="ECO:0000256" key="7">
    <source>
        <dbReference type="RuleBase" id="RU364112"/>
    </source>
</evidence>
<evidence type="ECO:0000256" key="2">
    <source>
        <dbReference type="ARBA" id="ARBA00022617"/>
    </source>
</evidence>
<dbReference type="GO" id="GO:0005886">
    <property type="term" value="C:plasma membrane"/>
    <property type="evidence" value="ECO:0007669"/>
    <property type="project" value="TreeGrafter"/>
</dbReference>
<keyword evidence="3 7" id="KW-0479">Metal-binding</keyword>
<dbReference type="HOGENOM" id="CLU_766437_0_0_11"/>
<keyword evidence="7" id="KW-1133">Transmembrane helix</keyword>
<dbReference type="GO" id="GO:0046872">
    <property type="term" value="F:metal ion binding"/>
    <property type="evidence" value="ECO:0007669"/>
    <property type="project" value="UniProtKB-KW"/>
</dbReference>
<accession>C7M2R3</accession>
<comment type="function">
    <text evidence="7">Possible subunit of a heme lyase.</text>
</comment>
<evidence type="ECO:0000256" key="4">
    <source>
        <dbReference type="ARBA" id="ARBA00022729"/>
    </source>
</evidence>
<dbReference type="PANTHER" id="PTHR47870">
    <property type="entry name" value="CYTOCHROME C-TYPE BIOGENESIS PROTEIN CCMH"/>
    <property type="match status" value="1"/>
</dbReference>
<dbReference type="InterPro" id="IPR011990">
    <property type="entry name" value="TPR-like_helical_dom_sf"/>
</dbReference>
<name>C7M2R3_ACIFD</name>
<feature type="domain" description="CcmH/CycL/Ccl2/NrfF N-terminal" evidence="9">
    <location>
        <begin position="14"/>
        <end position="135"/>
    </location>
</feature>